<gene>
    <name evidence="1" type="ORF">F444_09122</name>
</gene>
<dbReference type="Proteomes" id="UP000028582">
    <property type="component" value="Unassembled WGS sequence"/>
</dbReference>
<accession>A0A081A8P3</accession>
<organism evidence="1 2">
    <name type="scientific">Phytophthora nicotianae P1976</name>
    <dbReference type="NCBI Taxonomy" id="1317066"/>
    <lineage>
        <taxon>Eukaryota</taxon>
        <taxon>Sar</taxon>
        <taxon>Stramenopiles</taxon>
        <taxon>Oomycota</taxon>
        <taxon>Peronosporomycetes</taxon>
        <taxon>Peronosporales</taxon>
        <taxon>Peronosporaceae</taxon>
        <taxon>Phytophthora</taxon>
    </lineage>
</organism>
<sequence>MSLVGRFGRGCDAGTAVLRNMREINAKQRLTLHRRLHDAQASIPSALKHACIS</sequence>
<evidence type="ECO:0000313" key="1">
    <source>
        <dbReference type="EMBL" id="ETO75254.1"/>
    </source>
</evidence>
<evidence type="ECO:0000313" key="2">
    <source>
        <dbReference type="Proteomes" id="UP000028582"/>
    </source>
</evidence>
<protein>
    <submittedName>
        <fullName evidence="1">Uncharacterized protein</fullName>
    </submittedName>
</protein>
<reference evidence="1 2" key="1">
    <citation type="submission" date="2013-11" db="EMBL/GenBank/DDBJ databases">
        <title>The Genome Sequence of Phytophthora parasitica P1976.</title>
        <authorList>
            <consortium name="The Broad Institute Genomics Platform"/>
            <person name="Russ C."/>
            <person name="Tyler B."/>
            <person name="Panabieres F."/>
            <person name="Shan W."/>
            <person name="Tripathy S."/>
            <person name="Grunwald N."/>
            <person name="Machado M."/>
            <person name="Johnson C.S."/>
            <person name="Walker B."/>
            <person name="Young S."/>
            <person name="Zeng Q."/>
            <person name="Gargeya S."/>
            <person name="Fitzgerald M."/>
            <person name="Haas B."/>
            <person name="Abouelleil A."/>
            <person name="Allen A.W."/>
            <person name="Alvarado L."/>
            <person name="Arachchi H.M."/>
            <person name="Berlin A.M."/>
            <person name="Chapman S.B."/>
            <person name="Gainer-Dewar J."/>
            <person name="Goldberg J."/>
            <person name="Griggs A."/>
            <person name="Gujja S."/>
            <person name="Hansen M."/>
            <person name="Howarth C."/>
            <person name="Imamovic A."/>
            <person name="Ireland A."/>
            <person name="Larimer J."/>
            <person name="McCowan C."/>
            <person name="Murphy C."/>
            <person name="Pearson M."/>
            <person name="Poon T.W."/>
            <person name="Priest M."/>
            <person name="Roberts A."/>
            <person name="Saif S."/>
            <person name="Shea T."/>
            <person name="Sisk P."/>
            <person name="Sykes S."/>
            <person name="Wortman J."/>
            <person name="Nusbaum C."/>
            <person name="Birren B."/>
        </authorList>
    </citation>
    <scope>NUCLEOTIDE SEQUENCE [LARGE SCALE GENOMIC DNA]</scope>
    <source>
        <strain evidence="1 2">P1976</strain>
    </source>
</reference>
<dbReference type="EMBL" id="ANJA01001695">
    <property type="protein sequence ID" value="ETO75254.1"/>
    <property type="molecule type" value="Genomic_DNA"/>
</dbReference>
<dbReference type="AlphaFoldDB" id="A0A081A8P3"/>
<comment type="caution">
    <text evidence="1">The sequence shown here is derived from an EMBL/GenBank/DDBJ whole genome shotgun (WGS) entry which is preliminary data.</text>
</comment>
<name>A0A081A8P3_PHYNI</name>
<proteinExistence type="predicted"/>